<evidence type="ECO:0000256" key="2">
    <source>
        <dbReference type="ARBA" id="ARBA00012408"/>
    </source>
</evidence>
<evidence type="ECO:0000256" key="7">
    <source>
        <dbReference type="ARBA" id="ARBA00022723"/>
    </source>
</evidence>
<dbReference type="AlphaFoldDB" id="A0A6S6T0D7"/>
<evidence type="ECO:0000256" key="1">
    <source>
        <dbReference type="ARBA" id="ARBA00004418"/>
    </source>
</evidence>
<dbReference type="GO" id="GO:0016669">
    <property type="term" value="F:oxidoreductase activity, acting on a sulfur group of donors, cytochrome as acceptor"/>
    <property type="evidence" value="ECO:0007669"/>
    <property type="project" value="InterPro"/>
</dbReference>
<dbReference type="GO" id="GO:0019417">
    <property type="term" value="P:sulfur oxidation"/>
    <property type="evidence" value="ECO:0007669"/>
    <property type="project" value="InterPro"/>
</dbReference>
<dbReference type="GO" id="GO:0042597">
    <property type="term" value="C:periplasmic space"/>
    <property type="evidence" value="ECO:0007669"/>
    <property type="project" value="UniProtKB-SubCell"/>
</dbReference>
<evidence type="ECO:0000256" key="4">
    <source>
        <dbReference type="ARBA" id="ARBA00022448"/>
    </source>
</evidence>
<dbReference type="EMBL" id="CACVAZ010000090">
    <property type="protein sequence ID" value="CAA6814231.1"/>
    <property type="molecule type" value="Genomic_DNA"/>
</dbReference>
<comment type="catalytic activity">
    <reaction evidence="14">
        <text>S-sulfanyl-L-cysteinyl-[SoxY protein] + thiosulfate + 2 Fe(III)-[cytochrome c] = S-(2-sulfodisulfanyl)-L-cysteinyl-[SoxY protein] + 2 Fe(II)-[cytochrome c] + 2 H(+)</text>
        <dbReference type="Rhea" id="RHEA:51224"/>
        <dbReference type="Rhea" id="RHEA-COMP:10350"/>
        <dbReference type="Rhea" id="RHEA-COMP:14399"/>
        <dbReference type="Rhea" id="RHEA-COMP:14689"/>
        <dbReference type="Rhea" id="RHEA-COMP:14690"/>
        <dbReference type="ChEBI" id="CHEBI:15378"/>
        <dbReference type="ChEBI" id="CHEBI:29033"/>
        <dbReference type="ChEBI" id="CHEBI:29034"/>
        <dbReference type="ChEBI" id="CHEBI:33542"/>
        <dbReference type="ChEBI" id="CHEBI:61963"/>
        <dbReference type="ChEBI" id="CHEBI:140664"/>
        <dbReference type="EC" id="2.8.5.2"/>
    </reaction>
</comment>
<evidence type="ECO:0000256" key="6">
    <source>
        <dbReference type="ARBA" id="ARBA00022679"/>
    </source>
</evidence>
<evidence type="ECO:0000256" key="13">
    <source>
        <dbReference type="ARBA" id="ARBA00048077"/>
    </source>
</evidence>
<evidence type="ECO:0000256" key="5">
    <source>
        <dbReference type="ARBA" id="ARBA00022617"/>
    </source>
</evidence>
<feature type="chain" id="PRO_5027664831" description="L-cysteine S-thiosulfotransferase subunit SoxA" evidence="16">
    <location>
        <begin position="23"/>
        <end position="256"/>
    </location>
</feature>
<dbReference type="NCBIfam" id="TIGR04484">
    <property type="entry name" value="thiosulf_SoxA"/>
    <property type="match status" value="1"/>
</dbReference>
<dbReference type="EC" id="2.8.5.2" evidence="2"/>
<gene>
    <name evidence="18" type="ORF">HELGO_WM16733</name>
</gene>
<keyword evidence="7 15" id="KW-0479">Metal-binding</keyword>
<name>A0A6S6T0D7_9BACT</name>
<dbReference type="Gene3D" id="1.10.760.10">
    <property type="entry name" value="Cytochrome c-like domain"/>
    <property type="match status" value="2"/>
</dbReference>
<dbReference type="Pfam" id="PF21342">
    <property type="entry name" value="SoxA-TsdA_cyt-c"/>
    <property type="match status" value="2"/>
</dbReference>
<evidence type="ECO:0000256" key="11">
    <source>
        <dbReference type="ARBA" id="ARBA00023004"/>
    </source>
</evidence>
<keyword evidence="5 15" id="KW-0349">Heme</keyword>
<keyword evidence="4" id="KW-0813">Transport</keyword>
<dbReference type="GO" id="GO:0070069">
    <property type="term" value="C:cytochrome complex"/>
    <property type="evidence" value="ECO:0007669"/>
    <property type="project" value="InterPro"/>
</dbReference>
<evidence type="ECO:0000256" key="12">
    <source>
        <dbReference type="ARBA" id="ARBA00025746"/>
    </source>
</evidence>
<dbReference type="PROSITE" id="PS51007">
    <property type="entry name" value="CYTC"/>
    <property type="match status" value="1"/>
</dbReference>
<sequence>MNSLLLKKVLLSFSLSTALLLAGEQFSMSEADKAMYEELKENNPADMNVEEGMEIFEELGDEAALANFLEVDEKKLAEYIAGFPRYVKKMGNVVGLDQVLQALQVAQGQKKYDLSSEVMSSLLAYVKSLANEVAINIDVKANKEMEISFALGEKLYSEVRGYRGLSCNSCHSLPGTILRTQILPEMGAQNTGGTWPAYRMTLSTLVTLQERSRTCMRDAGQAPLPLGSKEMVALEVYITNLAKNNKHKVEIPGLKR</sequence>
<proteinExistence type="inferred from homology"/>
<organism evidence="18">
    <name type="scientific">uncultured Sulfurovum sp</name>
    <dbReference type="NCBI Taxonomy" id="269237"/>
    <lineage>
        <taxon>Bacteria</taxon>
        <taxon>Pseudomonadati</taxon>
        <taxon>Campylobacterota</taxon>
        <taxon>Epsilonproteobacteria</taxon>
        <taxon>Campylobacterales</taxon>
        <taxon>Sulfurovaceae</taxon>
        <taxon>Sulfurovum</taxon>
        <taxon>environmental samples</taxon>
    </lineage>
</organism>
<comment type="subcellular location">
    <subcellularLocation>
        <location evidence="1">Periplasm</location>
    </subcellularLocation>
</comment>
<dbReference type="GO" id="GO:0020037">
    <property type="term" value="F:heme binding"/>
    <property type="evidence" value="ECO:0007669"/>
    <property type="project" value="InterPro"/>
</dbReference>
<dbReference type="GO" id="GO:0016740">
    <property type="term" value="F:transferase activity"/>
    <property type="evidence" value="ECO:0007669"/>
    <property type="project" value="UniProtKB-KW"/>
</dbReference>
<evidence type="ECO:0000256" key="14">
    <source>
        <dbReference type="ARBA" id="ARBA00048423"/>
    </source>
</evidence>
<reference evidence="18" key="1">
    <citation type="submission" date="2020-01" db="EMBL/GenBank/DDBJ databases">
        <authorList>
            <person name="Meier V. D."/>
            <person name="Meier V D."/>
        </authorList>
    </citation>
    <scope>NUCLEOTIDE SEQUENCE</scope>
    <source>
        <strain evidence="18">HLG_WM_MAG_02</strain>
    </source>
</reference>
<dbReference type="InterPro" id="IPR009056">
    <property type="entry name" value="Cyt_c-like_dom"/>
</dbReference>
<dbReference type="GO" id="GO:0046872">
    <property type="term" value="F:metal ion binding"/>
    <property type="evidence" value="ECO:0007669"/>
    <property type="project" value="UniProtKB-KW"/>
</dbReference>
<comment type="catalytic activity">
    <reaction evidence="13">
        <text>L-cysteinyl-[SoxY protein] + thiosulfate + 2 Fe(III)-[cytochrome c] = S-sulfosulfanyl-L-cysteinyl-[SoxY protein] + 2 Fe(II)-[cytochrome c] + 2 H(+)</text>
        <dbReference type="Rhea" id="RHEA:56720"/>
        <dbReference type="Rhea" id="RHEA-COMP:10350"/>
        <dbReference type="Rhea" id="RHEA-COMP:14328"/>
        <dbReference type="Rhea" id="RHEA-COMP:14399"/>
        <dbReference type="Rhea" id="RHEA-COMP:14691"/>
        <dbReference type="ChEBI" id="CHEBI:15378"/>
        <dbReference type="ChEBI" id="CHEBI:29033"/>
        <dbReference type="ChEBI" id="CHEBI:29034"/>
        <dbReference type="ChEBI" id="CHEBI:29950"/>
        <dbReference type="ChEBI" id="CHEBI:33542"/>
        <dbReference type="ChEBI" id="CHEBI:139321"/>
        <dbReference type="EC" id="2.8.5.2"/>
    </reaction>
</comment>
<accession>A0A6S6T0D7</accession>
<evidence type="ECO:0000256" key="16">
    <source>
        <dbReference type="SAM" id="SignalP"/>
    </source>
</evidence>
<evidence type="ECO:0000256" key="3">
    <source>
        <dbReference type="ARBA" id="ARBA00019364"/>
    </source>
</evidence>
<evidence type="ECO:0000256" key="10">
    <source>
        <dbReference type="ARBA" id="ARBA00022982"/>
    </source>
</evidence>
<keyword evidence="10" id="KW-0249">Electron transport</keyword>
<dbReference type="GO" id="GO:0009055">
    <property type="term" value="F:electron transfer activity"/>
    <property type="evidence" value="ECO:0007669"/>
    <property type="project" value="InterPro"/>
</dbReference>
<dbReference type="InterPro" id="IPR036909">
    <property type="entry name" value="Cyt_c-like_dom_sf"/>
</dbReference>
<protein>
    <recommendedName>
        <fullName evidence="3">L-cysteine S-thiosulfotransferase subunit SoxA</fullName>
        <ecNumber evidence="2">2.8.5.2</ecNumber>
    </recommendedName>
</protein>
<feature type="signal peptide" evidence="16">
    <location>
        <begin position="1"/>
        <end position="22"/>
    </location>
</feature>
<comment type="similarity">
    <text evidence="12">Belongs to the SoxA family.</text>
</comment>
<evidence type="ECO:0000256" key="15">
    <source>
        <dbReference type="PROSITE-ProRule" id="PRU00433"/>
    </source>
</evidence>
<evidence type="ECO:0000259" key="17">
    <source>
        <dbReference type="PROSITE" id="PS51007"/>
    </source>
</evidence>
<keyword evidence="6" id="KW-0808">Transferase</keyword>
<evidence type="ECO:0000256" key="8">
    <source>
        <dbReference type="ARBA" id="ARBA00022729"/>
    </source>
</evidence>
<keyword evidence="9" id="KW-0574">Periplasm</keyword>
<dbReference type="SUPFAM" id="SSF46626">
    <property type="entry name" value="Cytochrome c"/>
    <property type="match status" value="2"/>
</dbReference>
<evidence type="ECO:0000256" key="9">
    <source>
        <dbReference type="ARBA" id="ARBA00022764"/>
    </source>
</evidence>
<feature type="domain" description="Cytochrome c" evidence="17">
    <location>
        <begin position="147"/>
        <end position="256"/>
    </location>
</feature>
<keyword evidence="11 15" id="KW-0408">Iron</keyword>
<dbReference type="InterPro" id="IPR025710">
    <property type="entry name" value="SoxA"/>
</dbReference>
<keyword evidence="8 16" id="KW-0732">Signal</keyword>
<evidence type="ECO:0000313" key="18">
    <source>
        <dbReference type="EMBL" id="CAA6814231.1"/>
    </source>
</evidence>